<gene>
    <name evidence="1" type="ORF">FJZ47_16845</name>
</gene>
<evidence type="ECO:0000313" key="1">
    <source>
        <dbReference type="EMBL" id="MBM3225452.1"/>
    </source>
</evidence>
<name>A0A937W2I1_UNCTE</name>
<evidence type="ECO:0000313" key="2">
    <source>
        <dbReference type="Proteomes" id="UP000712673"/>
    </source>
</evidence>
<comment type="caution">
    <text evidence="1">The sequence shown here is derived from an EMBL/GenBank/DDBJ whole genome shotgun (WGS) entry which is preliminary data.</text>
</comment>
<dbReference type="Proteomes" id="UP000712673">
    <property type="component" value="Unassembled WGS sequence"/>
</dbReference>
<dbReference type="EMBL" id="VGLS01000580">
    <property type="protein sequence ID" value="MBM3225452.1"/>
    <property type="molecule type" value="Genomic_DNA"/>
</dbReference>
<organism evidence="1 2">
    <name type="scientific">Tectimicrobiota bacterium</name>
    <dbReference type="NCBI Taxonomy" id="2528274"/>
    <lineage>
        <taxon>Bacteria</taxon>
        <taxon>Pseudomonadati</taxon>
        <taxon>Nitrospinota/Tectimicrobiota group</taxon>
        <taxon>Candidatus Tectimicrobiota</taxon>
    </lineage>
</organism>
<dbReference type="Gene3D" id="2.130.10.10">
    <property type="entry name" value="YVTN repeat-like/Quinoprotein amine dehydrogenase"/>
    <property type="match status" value="1"/>
</dbReference>
<protein>
    <submittedName>
        <fullName evidence="1">Uncharacterized protein</fullName>
    </submittedName>
</protein>
<sequence length="314" mass="33566">MSKDLRTGGVHHDAIARVFRGRVYVLNRQPADSLQILEPALGFITPPNGVLSLGNGSNPQDIVFVNSNKAYISRLGVAQLLIINPTTLQRTGEVDLRTLIKPGDPDGSPEPAFMLHNNGLVYVALQHLDRQQPRLPAVANGEIVVLDPHTDRVVTVLQLPSSKPVSELQFSPTLDRILVSVVGETGVADGGIAVINPATNTADTRFMSSEAALGGDVTAFVIVSRTKGFALVRDPDGAQTLLTFDPTSGQRLVRLVGPLQMVAPFLALNSRQEVYLADGGASALRIFDAITDNAITTNPLNVGTLAPRFNVFLE</sequence>
<dbReference type="AlphaFoldDB" id="A0A937W2I1"/>
<dbReference type="SUPFAM" id="SSF50969">
    <property type="entry name" value="YVTN repeat-like/Quinoprotein amine dehydrogenase"/>
    <property type="match status" value="1"/>
</dbReference>
<dbReference type="InterPro" id="IPR011044">
    <property type="entry name" value="Quino_amine_DH_bsu"/>
</dbReference>
<dbReference type="PANTHER" id="PTHR47197">
    <property type="entry name" value="PROTEIN NIRF"/>
    <property type="match status" value="1"/>
</dbReference>
<dbReference type="PANTHER" id="PTHR47197:SF3">
    <property type="entry name" value="DIHYDRO-HEME D1 DEHYDROGENASE"/>
    <property type="match status" value="1"/>
</dbReference>
<reference evidence="1" key="1">
    <citation type="submission" date="2019-03" db="EMBL/GenBank/DDBJ databases">
        <title>Lake Tanganyika Metagenome-Assembled Genomes (MAGs).</title>
        <authorList>
            <person name="Tran P."/>
        </authorList>
    </citation>
    <scope>NUCLEOTIDE SEQUENCE</scope>
    <source>
        <strain evidence="1">K_DeepCast_65m_m2_066</strain>
    </source>
</reference>
<dbReference type="InterPro" id="IPR015943">
    <property type="entry name" value="WD40/YVTN_repeat-like_dom_sf"/>
</dbReference>
<accession>A0A937W2I1</accession>
<dbReference type="InterPro" id="IPR051200">
    <property type="entry name" value="Host-pathogen_enzymatic-act"/>
</dbReference>
<proteinExistence type="predicted"/>